<dbReference type="Proteomes" id="UP000293902">
    <property type="component" value="Chromosome"/>
</dbReference>
<dbReference type="FunFam" id="1.10.8.50:FF:000003">
    <property type="entry name" value="Formamidopyrimidine-DNA glycosylase"/>
    <property type="match status" value="1"/>
</dbReference>
<evidence type="ECO:0000256" key="5">
    <source>
        <dbReference type="ARBA" id="ARBA00012024"/>
    </source>
</evidence>
<dbReference type="GO" id="GO:0140078">
    <property type="term" value="F:class I DNA-(apurinic or apyrimidinic site) endonuclease activity"/>
    <property type="evidence" value="ECO:0007669"/>
    <property type="project" value="UniProtKB-EC"/>
</dbReference>
<keyword evidence="13" id="KW-0238">DNA-binding</keyword>
<evidence type="ECO:0000256" key="21">
    <source>
        <dbReference type="SAM" id="MobiDB-lite"/>
    </source>
</evidence>
<evidence type="ECO:0000313" key="27">
    <source>
        <dbReference type="Proteomes" id="UP000293902"/>
    </source>
</evidence>
<dbReference type="SUPFAM" id="SSF81624">
    <property type="entry name" value="N-terminal domain of MutM-like DNA repair proteins"/>
    <property type="match status" value="1"/>
</dbReference>
<dbReference type="EMBL" id="QLNI01000074">
    <property type="protein sequence ID" value="RAL99993.1"/>
    <property type="molecule type" value="Genomic_DNA"/>
</dbReference>
<evidence type="ECO:0000256" key="13">
    <source>
        <dbReference type="ARBA" id="ARBA00023125"/>
    </source>
</evidence>
<dbReference type="Pfam" id="PF06831">
    <property type="entry name" value="H2TH"/>
    <property type="match status" value="1"/>
</dbReference>
<dbReference type="NCBIfam" id="NF002211">
    <property type="entry name" value="PRK01103.1"/>
    <property type="match status" value="1"/>
</dbReference>
<dbReference type="InterPro" id="IPR012319">
    <property type="entry name" value="FPG_cat"/>
</dbReference>
<keyword evidence="14" id="KW-0234">DNA repair</keyword>
<evidence type="ECO:0000313" key="25">
    <source>
        <dbReference type="EMBL" id="RAL99993.1"/>
    </source>
</evidence>
<dbReference type="NCBIfam" id="TIGR00577">
    <property type="entry name" value="fpg"/>
    <property type="match status" value="1"/>
</dbReference>
<name>A0A328F637_9BACT</name>
<dbReference type="EMBL" id="CP036313">
    <property type="protein sequence ID" value="QBH14956.1"/>
    <property type="molecule type" value="Genomic_DNA"/>
</dbReference>
<evidence type="ECO:0000256" key="4">
    <source>
        <dbReference type="ARBA" id="ARBA00011245"/>
    </source>
</evidence>
<evidence type="ECO:0000256" key="14">
    <source>
        <dbReference type="ARBA" id="ARBA00023204"/>
    </source>
</evidence>
<evidence type="ECO:0000256" key="7">
    <source>
        <dbReference type="ARBA" id="ARBA00016240"/>
    </source>
</evidence>
<dbReference type="InterPro" id="IPR020629">
    <property type="entry name" value="FPG_Glyclase"/>
</dbReference>
<evidence type="ECO:0000256" key="20">
    <source>
        <dbReference type="PROSITE-ProRule" id="PRU00391"/>
    </source>
</evidence>
<protein>
    <recommendedName>
        <fullName evidence="7">Formamidopyrimidine-DNA glycosylase</fullName>
        <ecNumber evidence="5">3.2.2.23</ecNumber>
        <ecNumber evidence="6">4.2.99.18</ecNumber>
    </recommendedName>
    <alternativeName>
        <fullName evidence="18">DNA-(apurinic or apyrimidinic site) lyase MutM</fullName>
    </alternativeName>
</protein>
<evidence type="ECO:0000259" key="23">
    <source>
        <dbReference type="PROSITE" id="PS51068"/>
    </source>
</evidence>
<dbReference type="Gene3D" id="1.10.8.50">
    <property type="match status" value="1"/>
</dbReference>
<evidence type="ECO:0000256" key="10">
    <source>
        <dbReference type="ARBA" id="ARBA00022771"/>
    </source>
</evidence>
<dbReference type="SUPFAM" id="SSF46946">
    <property type="entry name" value="S13-like H2TH domain"/>
    <property type="match status" value="1"/>
</dbReference>
<dbReference type="InterPro" id="IPR010979">
    <property type="entry name" value="Ribosomal_uS13-like_H2TH"/>
</dbReference>
<feature type="domain" description="FPG-type" evidence="22">
    <location>
        <begin position="241"/>
        <end position="275"/>
    </location>
</feature>
<evidence type="ECO:0000256" key="19">
    <source>
        <dbReference type="ARBA" id="ARBA00044632"/>
    </source>
</evidence>
<keyword evidence="11 24" id="KW-0378">Hydrolase</keyword>
<keyword evidence="17 24" id="KW-0326">Glycosidase</keyword>
<dbReference type="RefSeq" id="WP_111960488.1">
    <property type="nucleotide sequence ID" value="NZ_CP036313.1"/>
</dbReference>
<comment type="catalytic activity">
    <reaction evidence="19">
        <text>2'-deoxyribonucleotide-(2'-deoxyribose 5'-phosphate)-2'-deoxyribonucleotide-DNA = a 3'-end 2'-deoxyribonucleotide-(2,3-dehydro-2,3-deoxyribose 5'-phosphate)-DNA + a 5'-end 5'-phospho-2'-deoxyribonucleoside-DNA + H(+)</text>
        <dbReference type="Rhea" id="RHEA:66592"/>
        <dbReference type="Rhea" id="RHEA-COMP:13180"/>
        <dbReference type="Rhea" id="RHEA-COMP:16897"/>
        <dbReference type="Rhea" id="RHEA-COMP:17067"/>
        <dbReference type="ChEBI" id="CHEBI:15378"/>
        <dbReference type="ChEBI" id="CHEBI:136412"/>
        <dbReference type="ChEBI" id="CHEBI:157695"/>
        <dbReference type="ChEBI" id="CHEBI:167181"/>
        <dbReference type="EC" id="4.2.99.18"/>
    </reaction>
</comment>
<evidence type="ECO:0000256" key="6">
    <source>
        <dbReference type="ARBA" id="ARBA00012720"/>
    </source>
</evidence>
<dbReference type="InterPro" id="IPR000214">
    <property type="entry name" value="Znf_DNA_glyclase/AP_lyase"/>
</dbReference>
<dbReference type="PROSITE" id="PS51066">
    <property type="entry name" value="ZF_FPG_2"/>
    <property type="match status" value="1"/>
</dbReference>
<keyword evidence="27" id="KW-1185">Reference proteome</keyword>
<keyword evidence="16" id="KW-0511">Multifunctional enzyme</keyword>
<comment type="catalytic activity">
    <reaction evidence="1">
        <text>Hydrolysis of DNA containing ring-opened 7-methylguanine residues, releasing 2,6-diamino-4-hydroxy-5-(N-methyl)formamidopyrimidine.</text>
        <dbReference type="EC" id="3.2.2.23"/>
    </reaction>
</comment>
<dbReference type="GO" id="GO:0003684">
    <property type="term" value="F:damaged DNA binding"/>
    <property type="evidence" value="ECO:0007669"/>
    <property type="project" value="InterPro"/>
</dbReference>
<evidence type="ECO:0000256" key="1">
    <source>
        <dbReference type="ARBA" id="ARBA00001668"/>
    </source>
</evidence>
<accession>A0A328F637</accession>
<comment type="cofactor">
    <cofactor evidence="2">
        <name>Zn(2+)</name>
        <dbReference type="ChEBI" id="CHEBI:29105"/>
    </cofactor>
</comment>
<feature type="region of interest" description="Disordered" evidence="21">
    <location>
        <begin position="272"/>
        <end position="294"/>
    </location>
</feature>
<keyword evidence="10 20" id="KW-0863">Zinc-finger</keyword>
<keyword evidence="8" id="KW-0479">Metal-binding</keyword>
<feature type="domain" description="Formamidopyrimidine-DNA glycosylase catalytic" evidence="23">
    <location>
        <begin position="2"/>
        <end position="116"/>
    </location>
</feature>
<evidence type="ECO:0000256" key="15">
    <source>
        <dbReference type="ARBA" id="ARBA00023239"/>
    </source>
</evidence>
<dbReference type="PANTHER" id="PTHR22993">
    <property type="entry name" value="FORMAMIDOPYRIMIDINE-DNA GLYCOSYLASE"/>
    <property type="match status" value="1"/>
</dbReference>
<evidence type="ECO:0000313" key="26">
    <source>
        <dbReference type="Proteomes" id="UP000248798"/>
    </source>
</evidence>
<evidence type="ECO:0000256" key="11">
    <source>
        <dbReference type="ARBA" id="ARBA00022801"/>
    </source>
</evidence>
<dbReference type="PANTHER" id="PTHR22993:SF9">
    <property type="entry name" value="FORMAMIDOPYRIMIDINE-DNA GLYCOSYLASE"/>
    <property type="match status" value="1"/>
</dbReference>
<organism evidence="25 26">
    <name type="scientific">Desulfobacter hydrogenophilus</name>
    <dbReference type="NCBI Taxonomy" id="2291"/>
    <lineage>
        <taxon>Bacteria</taxon>
        <taxon>Pseudomonadati</taxon>
        <taxon>Thermodesulfobacteriota</taxon>
        <taxon>Desulfobacteria</taxon>
        <taxon>Desulfobacterales</taxon>
        <taxon>Desulfobacteraceae</taxon>
        <taxon>Desulfobacter</taxon>
    </lineage>
</organism>
<dbReference type="GO" id="GO:0008270">
    <property type="term" value="F:zinc ion binding"/>
    <property type="evidence" value="ECO:0007669"/>
    <property type="project" value="UniProtKB-KW"/>
</dbReference>
<dbReference type="PROSITE" id="PS51068">
    <property type="entry name" value="FPG_CAT"/>
    <property type="match status" value="1"/>
</dbReference>
<dbReference type="OrthoDB" id="9800855at2"/>
<evidence type="ECO:0000256" key="9">
    <source>
        <dbReference type="ARBA" id="ARBA00022763"/>
    </source>
</evidence>
<dbReference type="GO" id="GO:0034039">
    <property type="term" value="F:8-oxo-7,8-dihydroguanine DNA N-glycosylase activity"/>
    <property type="evidence" value="ECO:0007669"/>
    <property type="project" value="TreeGrafter"/>
</dbReference>
<evidence type="ECO:0000256" key="18">
    <source>
        <dbReference type="ARBA" id="ARBA00030638"/>
    </source>
</evidence>
<reference evidence="25 26" key="1">
    <citation type="submission" date="2018-06" db="EMBL/GenBank/DDBJ databases">
        <title>Complete Genome Sequence of Desulfobacter hydrogenophilus (DSM3380).</title>
        <authorList>
            <person name="Marietou A."/>
            <person name="Schreiber L."/>
            <person name="Marshall I."/>
            <person name="Jorgensen B."/>
        </authorList>
    </citation>
    <scope>NUCLEOTIDE SEQUENCE [LARGE SCALE GENOMIC DNA]</scope>
    <source>
        <strain evidence="25 26">DSM 3380</strain>
    </source>
</reference>
<keyword evidence="9" id="KW-0227">DNA damage</keyword>
<dbReference type="Pfam" id="PF01149">
    <property type="entry name" value="Fapy_DNA_glyco"/>
    <property type="match status" value="1"/>
</dbReference>
<evidence type="ECO:0000256" key="16">
    <source>
        <dbReference type="ARBA" id="ARBA00023268"/>
    </source>
</evidence>
<evidence type="ECO:0000256" key="2">
    <source>
        <dbReference type="ARBA" id="ARBA00001947"/>
    </source>
</evidence>
<evidence type="ECO:0000256" key="17">
    <source>
        <dbReference type="ARBA" id="ARBA00023295"/>
    </source>
</evidence>
<dbReference type="InterPro" id="IPR015886">
    <property type="entry name" value="H2TH_FPG"/>
</dbReference>
<keyword evidence="15" id="KW-0456">Lyase</keyword>
<comment type="subunit">
    <text evidence="4">Monomer.</text>
</comment>
<gene>
    <name evidence="24" type="primary">mutM</name>
    <name evidence="25" type="ORF">DO021_21445</name>
    <name evidence="24" type="ORF">EYB58_19765</name>
</gene>
<dbReference type="GO" id="GO:0006284">
    <property type="term" value="P:base-excision repair"/>
    <property type="evidence" value="ECO:0007669"/>
    <property type="project" value="InterPro"/>
</dbReference>
<dbReference type="InterPro" id="IPR010663">
    <property type="entry name" value="Znf_FPG/IleRS"/>
</dbReference>
<dbReference type="Proteomes" id="UP000248798">
    <property type="component" value="Unassembled WGS sequence"/>
</dbReference>
<dbReference type="SUPFAM" id="SSF57716">
    <property type="entry name" value="Glucocorticoid receptor-like (DNA-binding domain)"/>
    <property type="match status" value="1"/>
</dbReference>
<evidence type="ECO:0000256" key="12">
    <source>
        <dbReference type="ARBA" id="ARBA00022833"/>
    </source>
</evidence>
<dbReference type="AlphaFoldDB" id="A0A328F637"/>
<dbReference type="InterPro" id="IPR035937">
    <property type="entry name" value="FPG_N"/>
</dbReference>
<dbReference type="EC" id="4.2.99.18" evidence="6"/>
<evidence type="ECO:0000313" key="24">
    <source>
        <dbReference type="EMBL" id="QBH14956.1"/>
    </source>
</evidence>
<dbReference type="CDD" id="cd08966">
    <property type="entry name" value="EcFpg-like_N"/>
    <property type="match status" value="1"/>
</dbReference>
<dbReference type="EC" id="3.2.2.23" evidence="5"/>
<evidence type="ECO:0000259" key="22">
    <source>
        <dbReference type="PROSITE" id="PS51066"/>
    </source>
</evidence>
<comment type="similarity">
    <text evidence="3">Belongs to the FPG family.</text>
</comment>
<dbReference type="Pfam" id="PF06827">
    <property type="entry name" value="zf-FPG_IleRS"/>
    <property type="match status" value="1"/>
</dbReference>
<keyword evidence="12" id="KW-0862">Zinc</keyword>
<proteinExistence type="inferred from homology"/>
<sequence length="294" mass="33339">MPELPEVQTVVDTLGHAGIIGRHIVGVKVNWSKTISDQTPESFTRRIKGLAVTSIWRRGKYIIFDFDSPFSLLIHLRMTGRMLVTSNAEPISKHVQVVLYLSDNRCLHFHDTRKFGRMHLTKRPAAILDRLGPEPLSPKFTARQFQKALLSRDRCLKPLLLDQTFIAGLGNIYVDEALWASKIHPLRISSTLADHEIKMLHRAIRKVLRKGIQNNGTSLGGSKTNFISADHKQGRNQLQLNVFRRTNRPCPRCRNKIKRIIVGQRSSHICETCQSPPHSSTDLVNNDPSANVMH</sequence>
<evidence type="ECO:0000256" key="3">
    <source>
        <dbReference type="ARBA" id="ARBA00009409"/>
    </source>
</evidence>
<dbReference type="Gene3D" id="3.20.190.10">
    <property type="entry name" value="MutM-like, N-terminal"/>
    <property type="match status" value="1"/>
</dbReference>
<evidence type="ECO:0000256" key="8">
    <source>
        <dbReference type="ARBA" id="ARBA00022723"/>
    </source>
</evidence>
<reference evidence="24 27" key="2">
    <citation type="submission" date="2019-02" db="EMBL/GenBank/DDBJ databases">
        <title>Complete genome sequence of Desulfobacter hydrogenophilus AcRS1.</title>
        <authorList>
            <person name="Marietou A."/>
            <person name="Lund M.B."/>
            <person name="Marshall I.P.G."/>
            <person name="Schreiber L."/>
            <person name="Jorgensen B."/>
        </authorList>
    </citation>
    <scope>NUCLEOTIDE SEQUENCE [LARGE SCALE GENOMIC DNA]</scope>
    <source>
        <strain evidence="24 27">AcRS1</strain>
    </source>
</reference>
<dbReference type="SMART" id="SM01232">
    <property type="entry name" value="H2TH"/>
    <property type="match status" value="1"/>
</dbReference>
<dbReference type="SMART" id="SM00898">
    <property type="entry name" value="Fapy_DNA_glyco"/>
    <property type="match status" value="1"/>
</dbReference>